<gene>
    <name evidence="1" type="ORF">EHS19_10400</name>
</gene>
<evidence type="ECO:0000313" key="2">
    <source>
        <dbReference type="Proteomes" id="UP000326336"/>
    </source>
</evidence>
<sequence>MFARGLALFCDAGLRVRVVSCMFISCCPARWCFPSGLRRLLVCRWFENSRVCLYYFFIVNDCQSVSRLAGFCWLGPWLVDGGRGFVRMSFP</sequence>
<evidence type="ECO:0000313" key="1">
    <source>
        <dbReference type="EMBL" id="KAB5603486.1"/>
    </source>
</evidence>
<dbReference type="AlphaFoldDB" id="A0A5N5RC73"/>
<name>A0A5N5RC73_9BIFI</name>
<dbReference type="Proteomes" id="UP000326336">
    <property type="component" value="Unassembled WGS sequence"/>
</dbReference>
<dbReference type="EMBL" id="RQSP01000082">
    <property type="protein sequence ID" value="KAB5603486.1"/>
    <property type="molecule type" value="Genomic_DNA"/>
</dbReference>
<reference evidence="1 2" key="1">
    <citation type="journal article" date="2019" name="Int. J. Syst. Evol. Microbiol.">
        <title>Bifidobacterium jacchi sp. nov., isolated from the faeces of a baby common marmoset (Callithrix jacchus).</title>
        <authorList>
            <person name="Modesto M."/>
            <person name="Watanabe K."/>
            <person name="Arita M."/>
            <person name="Satti M."/>
            <person name="Oki K."/>
            <person name="Sciavilla P."/>
            <person name="Patavino C."/>
            <person name="Camma C."/>
            <person name="Michelini S."/>
            <person name="Sgorbati B."/>
            <person name="Mattarelli P."/>
        </authorList>
    </citation>
    <scope>NUCLEOTIDE SEQUENCE [LARGE SCALE GENOMIC DNA]</scope>
    <source>
        <strain evidence="1 2">MRM 9.3</strain>
    </source>
</reference>
<keyword evidence="2" id="KW-1185">Reference proteome</keyword>
<comment type="caution">
    <text evidence="1">The sequence shown here is derived from an EMBL/GenBank/DDBJ whole genome shotgun (WGS) entry which is preliminary data.</text>
</comment>
<proteinExistence type="predicted"/>
<accession>A0A5N5RC73</accession>
<dbReference type="OrthoDB" id="3242226at2"/>
<protein>
    <submittedName>
        <fullName evidence="1">Uncharacterized protein</fullName>
    </submittedName>
</protein>
<organism evidence="1 2">
    <name type="scientific">Bifidobacterium jacchi</name>
    <dbReference type="NCBI Taxonomy" id="2490545"/>
    <lineage>
        <taxon>Bacteria</taxon>
        <taxon>Bacillati</taxon>
        <taxon>Actinomycetota</taxon>
        <taxon>Actinomycetes</taxon>
        <taxon>Bifidobacteriales</taxon>
        <taxon>Bifidobacteriaceae</taxon>
        <taxon>Bifidobacterium</taxon>
    </lineage>
</organism>